<dbReference type="PANTHER" id="PTHR38825">
    <property type="entry name" value="LYSINE EXPORTER PROTEIN (LYSE/YGGA)"/>
    <property type="match status" value="1"/>
</dbReference>
<keyword evidence="2" id="KW-1003">Cell membrane</keyword>
<evidence type="ECO:0000256" key="5">
    <source>
        <dbReference type="ARBA" id="ARBA00023136"/>
    </source>
</evidence>
<evidence type="ECO:0000256" key="4">
    <source>
        <dbReference type="ARBA" id="ARBA00022989"/>
    </source>
</evidence>
<dbReference type="Pfam" id="PF01810">
    <property type="entry name" value="LysE"/>
    <property type="match status" value="1"/>
</dbReference>
<sequence length="202" mass="21712">MIDSIGGFLSGAILGFGAAVPIGPVNILIMSYALVKFRLGLAIGLGAMAVDVGYLLAINFGLLKFSQNEILTQILAIFGALFLLYIAYFTLKSAKSLARQKTGLSGGFWSCFIKGALMNILNPYIIGFWLSVSGVFMILPSVIMGFTGLVVSIVSWVVFLSFIVSRSRKFIGAKTQMAFAYISAILMAGFAIMLIFNTFLKG</sequence>
<evidence type="ECO:0000256" key="1">
    <source>
        <dbReference type="ARBA" id="ARBA00004651"/>
    </source>
</evidence>
<organism evidence="6 7">
    <name type="scientific">Campylobacter devanensis</name>
    <dbReference type="NCBI Taxonomy" id="3161138"/>
    <lineage>
        <taxon>Bacteria</taxon>
        <taxon>Pseudomonadati</taxon>
        <taxon>Campylobacterota</taxon>
        <taxon>Epsilonproteobacteria</taxon>
        <taxon>Campylobacterales</taxon>
        <taxon>Campylobacteraceae</taxon>
        <taxon>Campylobacter</taxon>
    </lineage>
</organism>
<dbReference type="PANTHER" id="PTHR38825:SF2">
    <property type="entry name" value="LYSINE TRANSPORTER LYSE"/>
    <property type="match status" value="1"/>
</dbReference>
<dbReference type="GO" id="GO:0006865">
    <property type="term" value="P:amino acid transport"/>
    <property type="evidence" value="ECO:0007669"/>
    <property type="project" value="InterPro"/>
</dbReference>
<keyword evidence="7" id="KW-1185">Reference proteome</keyword>
<proteinExistence type="predicted"/>
<evidence type="ECO:0000256" key="3">
    <source>
        <dbReference type="ARBA" id="ARBA00022692"/>
    </source>
</evidence>
<evidence type="ECO:0000256" key="2">
    <source>
        <dbReference type="ARBA" id="ARBA00022475"/>
    </source>
</evidence>
<keyword evidence="3" id="KW-0812">Transmembrane</keyword>
<accession>A0A381D9Y0</accession>
<dbReference type="GO" id="GO:0005886">
    <property type="term" value="C:plasma membrane"/>
    <property type="evidence" value="ECO:0007669"/>
    <property type="project" value="UniProtKB-SubCell"/>
</dbReference>
<dbReference type="KEGG" id="cdev:CIGN_1001"/>
<dbReference type="Proteomes" id="UP000194309">
    <property type="component" value="Chromosome"/>
</dbReference>
<protein>
    <submittedName>
        <fullName evidence="6">Transporter, LysE family</fullName>
    </submittedName>
</protein>
<evidence type="ECO:0000313" key="6">
    <source>
        <dbReference type="EMBL" id="ARQ99280.1"/>
    </source>
</evidence>
<dbReference type="AlphaFoldDB" id="A0A1X9SST5"/>
<gene>
    <name evidence="6" type="ORF">CIGN_1001</name>
</gene>
<dbReference type="STRING" id="1660064.CIGN_1001"/>
<reference evidence="6 7" key="1">
    <citation type="journal article" date="2017" name="Genome Biol. Evol.">
        <title>Comparative Genomic Analysis Identifies a Campylobacter Clade Deficient in Selenium Metabolism.</title>
        <authorList>
            <person name="Miller W.G."/>
            <person name="Yee E."/>
            <person name="Lopes B.S."/>
            <person name="Chapman M.H."/>
            <person name="Huynh S."/>
            <person name="Bono J.L."/>
            <person name="Parker C.T."/>
            <person name="Strachan N.J.C."/>
            <person name="Forbes K.J."/>
        </authorList>
    </citation>
    <scope>NUCLEOTIDE SEQUENCE [LARGE SCALE GENOMIC DNA]</scope>
    <source>
        <strain evidence="6 7">NCTC 13003</strain>
    </source>
</reference>
<keyword evidence="5" id="KW-0472">Membrane</keyword>
<accession>A0A1X9SST5</accession>
<dbReference type="EMBL" id="CP018788">
    <property type="protein sequence ID" value="ARQ99280.1"/>
    <property type="molecule type" value="Genomic_DNA"/>
</dbReference>
<comment type="subcellular location">
    <subcellularLocation>
        <location evidence="1">Cell membrane</location>
        <topology evidence="1">Multi-pass membrane protein</topology>
    </subcellularLocation>
</comment>
<name>A0A1X9SST5_9BACT</name>
<dbReference type="OrthoDB" id="5361502at2"/>
<dbReference type="InterPro" id="IPR001123">
    <property type="entry name" value="LeuE-type"/>
</dbReference>
<evidence type="ECO:0000313" key="7">
    <source>
        <dbReference type="Proteomes" id="UP000194309"/>
    </source>
</evidence>
<keyword evidence="4" id="KW-1133">Transmembrane helix</keyword>